<evidence type="ECO:0000313" key="1">
    <source>
        <dbReference type="EMBL" id="GGL25147.1"/>
    </source>
</evidence>
<dbReference type="OrthoDB" id="341687at2157"/>
<evidence type="ECO:0008006" key="3">
    <source>
        <dbReference type="Google" id="ProtNLM"/>
    </source>
</evidence>
<dbReference type="EMBL" id="BMPF01000001">
    <property type="protein sequence ID" value="GGL25147.1"/>
    <property type="molecule type" value="Genomic_DNA"/>
</dbReference>
<dbReference type="Proteomes" id="UP000628840">
    <property type="component" value="Unassembled WGS sequence"/>
</dbReference>
<proteinExistence type="predicted"/>
<protein>
    <recommendedName>
        <fullName evidence="3">DUF835 domain-containing protein</fullName>
    </recommendedName>
</protein>
<dbReference type="AlphaFoldDB" id="A0A830EU73"/>
<evidence type="ECO:0000313" key="2">
    <source>
        <dbReference type="Proteomes" id="UP000628840"/>
    </source>
</evidence>
<comment type="caution">
    <text evidence="1">The sequence shown here is derived from an EMBL/GenBank/DDBJ whole genome shotgun (WGS) entry which is preliminary data.</text>
</comment>
<reference evidence="1 2" key="1">
    <citation type="journal article" date="2019" name="Int. J. Syst. Evol. Microbiol.">
        <title>The Global Catalogue of Microorganisms (GCM) 10K type strain sequencing project: providing services to taxonomists for standard genome sequencing and annotation.</title>
        <authorList>
            <consortium name="The Broad Institute Genomics Platform"/>
            <consortium name="The Broad Institute Genome Sequencing Center for Infectious Disease"/>
            <person name="Wu L."/>
            <person name="Ma J."/>
        </authorList>
    </citation>
    <scope>NUCLEOTIDE SEQUENCE [LARGE SCALE GENOMIC DNA]</scope>
    <source>
        <strain evidence="1 2">JCM 19585</strain>
    </source>
</reference>
<dbReference type="Pfam" id="PF24336">
    <property type="entry name" value="DUF7504"/>
    <property type="match status" value="1"/>
</dbReference>
<dbReference type="InterPro" id="IPR055927">
    <property type="entry name" value="DUF7504"/>
</dbReference>
<name>A0A830EU73_9EURY</name>
<accession>A0A830EU73</accession>
<organism evidence="1 2">
    <name type="scientific">Halarchaeum grantii</name>
    <dbReference type="NCBI Taxonomy" id="1193105"/>
    <lineage>
        <taxon>Archaea</taxon>
        <taxon>Methanobacteriati</taxon>
        <taxon>Methanobacteriota</taxon>
        <taxon>Stenosarchaea group</taxon>
        <taxon>Halobacteria</taxon>
        <taxon>Halobacteriales</taxon>
        <taxon>Halobacteriaceae</taxon>
    </lineage>
</organism>
<sequence>MNADRVDDGAALADLSAGAVALYTLPSGERPLSAIPRAGFENLLVLSTSADLERLERAVAARGGDPAHVGVVPITGTTVDYDGPLWTTERANPSDLTGISIRFSEAFAHVRPGVGWVVVDNLGVLSMYVSEERLVRFVESITSATRERNAHCVLAATEGVLGERTLARLEGLTDRTVSAR</sequence>
<keyword evidence="2" id="KW-1185">Reference proteome</keyword>
<gene>
    <name evidence="1" type="ORF">GCM10009037_05880</name>
</gene>
<dbReference type="RefSeq" id="WP_188878564.1">
    <property type="nucleotide sequence ID" value="NZ_BMPF01000001.1"/>
</dbReference>